<dbReference type="AlphaFoldDB" id="A0A6A5ZEG7"/>
<dbReference type="OrthoDB" id="5362512at2759"/>
<dbReference type="Proteomes" id="UP000799770">
    <property type="component" value="Unassembled WGS sequence"/>
</dbReference>
<dbReference type="EMBL" id="ML977318">
    <property type="protein sequence ID" value="KAF2117899.1"/>
    <property type="molecule type" value="Genomic_DNA"/>
</dbReference>
<feature type="domain" description="Heterokaryon incompatibility" evidence="1">
    <location>
        <begin position="31"/>
        <end position="184"/>
    </location>
</feature>
<reference evidence="2" key="1">
    <citation type="journal article" date="2020" name="Stud. Mycol.">
        <title>101 Dothideomycetes genomes: a test case for predicting lifestyles and emergence of pathogens.</title>
        <authorList>
            <person name="Haridas S."/>
            <person name="Albert R."/>
            <person name="Binder M."/>
            <person name="Bloem J."/>
            <person name="Labutti K."/>
            <person name="Salamov A."/>
            <person name="Andreopoulos B."/>
            <person name="Baker S."/>
            <person name="Barry K."/>
            <person name="Bills G."/>
            <person name="Bluhm B."/>
            <person name="Cannon C."/>
            <person name="Castanera R."/>
            <person name="Culley D."/>
            <person name="Daum C."/>
            <person name="Ezra D."/>
            <person name="Gonzalez J."/>
            <person name="Henrissat B."/>
            <person name="Kuo A."/>
            <person name="Liang C."/>
            <person name="Lipzen A."/>
            <person name="Lutzoni F."/>
            <person name="Magnuson J."/>
            <person name="Mondo S."/>
            <person name="Nolan M."/>
            <person name="Ohm R."/>
            <person name="Pangilinan J."/>
            <person name="Park H.-J."/>
            <person name="Ramirez L."/>
            <person name="Alfaro M."/>
            <person name="Sun H."/>
            <person name="Tritt A."/>
            <person name="Yoshinaga Y."/>
            <person name="Zwiers L.-H."/>
            <person name="Turgeon B."/>
            <person name="Goodwin S."/>
            <person name="Spatafora J."/>
            <person name="Crous P."/>
            <person name="Grigoriev I."/>
        </authorList>
    </citation>
    <scope>NUCLEOTIDE SEQUENCE</scope>
    <source>
        <strain evidence="2">CBS 627.86</strain>
    </source>
</reference>
<name>A0A6A5ZEG7_9PLEO</name>
<feature type="non-terminal residue" evidence="2">
    <location>
        <position position="1"/>
    </location>
</feature>
<accession>A0A6A5ZEG7</accession>
<keyword evidence="3" id="KW-1185">Reference proteome</keyword>
<evidence type="ECO:0000313" key="3">
    <source>
        <dbReference type="Proteomes" id="UP000799770"/>
    </source>
</evidence>
<evidence type="ECO:0000313" key="2">
    <source>
        <dbReference type="EMBL" id="KAF2117899.1"/>
    </source>
</evidence>
<organism evidence="2 3">
    <name type="scientific">Lophiotrema nucula</name>
    <dbReference type="NCBI Taxonomy" id="690887"/>
    <lineage>
        <taxon>Eukaryota</taxon>
        <taxon>Fungi</taxon>
        <taxon>Dikarya</taxon>
        <taxon>Ascomycota</taxon>
        <taxon>Pezizomycotina</taxon>
        <taxon>Dothideomycetes</taxon>
        <taxon>Pleosporomycetidae</taxon>
        <taxon>Pleosporales</taxon>
        <taxon>Lophiotremataceae</taxon>
        <taxon>Lophiotrema</taxon>
    </lineage>
</organism>
<dbReference type="PANTHER" id="PTHR33112:SF11">
    <property type="entry name" value="HETEROKARYON INCOMPATIBILITY DOMAIN-CONTAINING PROTEIN"/>
    <property type="match status" value="1"/>
</dbReference>
<proteinExistence type="predicted"/>
<sequence length="527" mass="60606">FPTRLLELIADEVDPKLVITAGCFIPDRQPYATLSHCWGKIPIVRLLESNIGAFRQRVPFDQLPKTFRDAISVAKAFGIRYLWIDSLCIIQDSAEDWTRESVRMGDVYRGGCINLSAAGANDGSEGCFFERTSEVVVPPIYKLSGNVDVGCTSSESLCCLIDADYWHRNCTLSPLFCRAWIFQERMLARRILHFGREQLFWECRQENCSEAFPEGLPISLQESSFFLSKYIYEQFLSGTFSTASQSGRFLRQWKQEPLPEERLELFWEILVADYSRCELSFGKDKLIALSGVAEDVYRLQREHCGAERSDYLAGLWRAHLPRSLLWKSHFPQDRPHDYRAPTWSWASVDGPISWDDARWDDCLQYESRIESASVETKQDKYYFGQISSGYIVISGPIWELDWIFSPDGKHMVVPSPEEVIPRWLFHIDGIARDMSCVSVPMSNDFGALTVHLDVLYERPSQIPRDCFGLLILRYGMGSSGGPCMLLLVRVKHARRTFRRIGLIMWSERARAKCWANWKDFEQGAVII</sequence>
<evidence type="ECO:0000259" key="1">
    <source>
        <dbReference type="Pfam" id="PF06985"/>
    </source>
</evidence>
<dbReference type="PANTHER" id="PTHR33112">
    <property type="entry name" value="DOMAIN PROTEIN, PUTATIVE-RELATED"/>
    <property type="match status" value="1"/>
</dbReference>
<protein>
    <submittedName>
        <fullName evidence="2">Heterokaryon incompatibility protein-domain-containing protein</fullName>
    </submittedName>
</protein>
<dbReference type="InterPro" id="IPR010730">
    <property type="entry name" value="HET"/>
</dbReference>
<gene>
    <name evidence="2" type="ORF">BDV96DRAFT_489254</name>
</gene>
<dbReference type="Pfam" id="PF06985">
    <property type="entry name" value="HET"/>
    <property type="match status" value="1"/>
</dbReference>